<dbReference type="EMBL" id="GBRH01162632">
    <property type="protein sequence ID" value="JAE35264.1"/>
    <property type="molecule type" value="Transcribed_RNA"/>
</dbReference>
<sequence length="17" mass="1781">MGEDRGAGVGRGGENYR</sequence>
<proteinExistence type="predicted"/>
<reference evidence="1" key="1">
    <citation type="submission" date="2014-09" db="EMBL/GenBank/DDBJ databases">
        <authorList>
            <person name="Magalhaes I.L.F."/>
            <person name="Oliveira U."/>
            <person name="Santos F.R."/>
            <person name="Vidigal T.H.D.A."/>
            <person name="Brescovit A.D."/>
            <person name="Santos A.J."/>
        </authorList>
    </citation>
    <scope>NUCLEOTIDE SEQUENCE</scope>
    <source>
        <tissue evidence="1">Shoot tissue taken approximately 20 cm above the soil surface</tissue>
    </source>
</reference>
<accession>A0A0A9HHH0</accession>
<protein>
    <submittedName>
        <fullName evidence="1">Uncharacterized protein</fullName>
    </submittedName>
</protein>
<evidence type="ECO:0000313" key="1">
    <source>
        <dbReference type="EMBL" id="JAE35264.1"/>
    </source>
</evidence>
<reference evidence="1" key="2">
    <citation type="journal article" date="2015" name="Data Brief">
        <title>Shoot transcriptome of the giant reed, Arundo donax.</title>
        <authorList>
            <person name="Barrero R.A."/>
            <person name="Guerrero F.D."/>
            <person name="Moolhuijzen P."/>
            <person name="Goolsby J.A."/>
            <person name="Tidwell J."/>
            <person name="Bellgard S.E."/>
            <person name="Bellgard M.I."/>
        </authorList>
    </citation>
    <scope>NUCLEOTIDE SEQUENCE</scope>
    <source>
        <tissue evidence="1">Shoot tissue taken approximately 20 cm above the soil surface</tissue>
    </source>
</reference>
<name>A0A0A9HHH0_ARUDO</name>
<dbReference type="AlphaFoldDB" id="A0A0A9HHH0"/>
<organism evidence="1">
    <name type="scientific">Arundo donax</name>
    <name type="common">Giant reed</name>
    <name type="synonym">Donax arundinaceus</name>
    <dbReference type="NCBI Taxonomy" id="35708"/>
    <lineage>
        <taxon>Eukaryota</taxon>
        <taxon>Viridiplantae</taxon>
        <taxon>Streptophyta</taxon>
        <taxon>Embryophyta</taxon>
        <taxon>Tracheophyta</taxon>
        <taxon>Spermatophyta</taxon>
        <taxon>Magnoliopsida</taxon>
        <taxon>Liliopsida</taxon>
        <taxon>Poales</taxon>
        <taxon>Poaceae</taxon>
        <taxon>PACMAD clade</taxon>
        <taxon>Arundinoideae</taxon>
        <taxon>Arundineae</taxon>
        <taxon>Arundo</taxon>
    </lineage>
</organism>